<proteinExistence type="predicted"/>
<reference evidence="2 3" key="1">
    <citation type="journal article" date="2012" name="Science">
        <title>The Paleozoic origin of enzymatic lignin decomposition reconstructed from 31 fungal genomes.</title>
        <authorList>
            <person name="Floudas D."/>
            <person name="Binder M."/>
            <person name="Riley R."/>
            <person name="Barry K."/>
            <person name="Blanchette R.A."/>
            <person name="Henrissat B."/>
            <person name="Martinez A.T."/>
            <person name="Otillar R."/>
            <person name="Spatafora J.W."/>
            <person name="Yadav J.S."/>
            <person name="Aerts A."/>
            <person name="Benoit I."/>
            <person name="Boyd A."/>
            <person name="Carlson A."/>
            <person name="Copeland A."/>
            <person name="Coutinho P.M."/>
            <person name="de Vries R.P."/>
            <person name="Ferreira P."/>
            <person name="Findley K."/>
            <person name="Foster B."/>
            <person name="Gaskell J."/>
            <person name="Glotzer D."/>
            <person name="Gorecki P."/>
            <person name="Heitman J."/>
            <person name="Hesse C."/>
            <person name="Hori C."/>
            <person name="Igarashi K."/>
            <person name="Jurgens J.A."/>
            <person name="Kallen N."/>
            <person name="Kersten P."/>
            <person name="Kohler A."/>
            <person name="Kuees U."/>
            <person name="Kumar T.K.A."/>
            <person name="Kuo A."/>
            <person name="LaButti K."/>
            <person name="Larrondo L.F."/>
            <person name="Lindquist E."/>
            <person name="Ling A."/>
            <person name="Lombard V."/>
            <person name="Lucas S."/>
            <person name="Lundell T."/>
            <person name="Martin R."/>
            <person name="McLaughlin D.J."/>
            <person name="Morgenstern I."/>
            <person name="Morin E."/>
            <person name="Murat C."/>
            <person name="Nagy L.G."/>
            <person name="Nolan M."/>
            <person name="Ohm R.A."/>
            <person name="Patyshakuliyeva A."/>
            <person name="Rokas A."/>
            <person name="Ruiz-Duenas F.J."/>
            <person name="Sabat G."/>
            <person name="Salamov A."/>
            <person name="Samejima M."/>
            <person name="Schmutz J."/>
            <person name="Slot J.C."/>
            <person name="St John F."/>
            <person name="Stenlid J."/>
            <person name="Sun H."/>
            <person name="Sun S."/>
            <person name="Syed K."/>
            <person name="Tsang A."/>
            <person name="Wiebenga A."/>
            <person name="Young D."/>
            <person name="Pisabarro A."/>
            <person name="Eastwood D.C."/>
            <person name="Martin F."/>
            <person name="Cullen D."/>
            <person name="Grigoriev I.V."/>
            <person name="Hibbett D.S."/>
        </authorList>
    </citation>
    <scope>NUCLEOTIDE SEQUENCE</scope>
    <source>
        <strain evidence="3">FP-58527</strain>
    </source>
</reference>
<dbReference type="Pfam" id="PF00651">
    <property type="entry name" value="BTB"/>
    <property type="match status" value="1"/>
</dbReference>
<feature type="domain" description="BTB" evidence="1">
    <location>
        <begin position="30"/>
        <end position="101"/>
    </location>
</feature>
<dbReference type="CDD" id="cd18186">
    <property type="entry name" value="BTB_POZ_ZBTB_KLHL-like"/>
    <property type="match status" value="1"/>
</dbReference>
<dbReference type="AlphaFoldDB" id="S8FSI2"/>
<evidence type="ECO:0000313" key="3">
    <source>
        <dbReference type="Proteomes" id="UP000015241"/>
    </source>
</evidence>
<protein>
    <recommendedName>
        <fullName evidence="1">BTB domain-containing protein</fullName>
    </recommendedName>
</protein>
<gene>
    <name evidence="2" type="ORF">FOMPIDRAFT_1121160</name>
</gene>
<dbReference type="PROSITE" id="PS50097">
    <property type="entry name" value="BTB"/>
    <property type="match status" value="1"/>
</dbReference>
<dbReference type="SUPFAM" id="SSF54695">
    <property type="entry name" value="POZ domain"/>
    <property type="match status" value="1"/>
</dbReference>
<dbReference type="SMART" id="SM00225">
    <property type="entry name" value="BTB"/>
    <property type="match status" value="1"/>
</dbReference>
<evidence type="ECO:0000259" key="1">
    <source>
        <dbReference type="PROSITE" id="PS50097"/>
    </source>
</evidence>
<name>S8FSI2_FOMSC</name>
<dbReference type="InterPro" id="IPR000210">
    <property type="entry name" value="BTB/POZ_dom"/>
</dbReference>
<sequence length="346" mass="37963">MAANETDTKQKTSTTPVDFVPSTDVWYTDGSVVLVAEKTAFRVHCTILAAHCEIFKDMFNIPQPSTPDPSTETHEGHPVVRLQDAPVDLKHFLKAIYDFGYFQCGGRTKFPVVAAVLRLATKYEAPVLRQRAIDFLTTAYPSTLEAWDRRSASRLVPPFEDELARYIELAVDTNVRIVLPALYYAASKQPLARVHDTLSTLAVAPSVQWDILGALVVGREQVLLAEQTAALAFLQADFPRPNCQRGSPCPTQLVEAIKRTLPKAAGQDPYYQGCLDRPHEVGQALSLCTACQGTVSKSIIDGKKKVWRQLPVLFGLPDWATLEAMDGLDSEKYAEPPAGPDPAGVA</sequence>
<dbReference type="InterPro" id="IPR011333">
    <property type="entry name" value="SKP1/BTB/POZ_sf"/>
</dbReference>
<organism evidence="2 3">
    <name type="scientific">Fomitopsis schrenkii</name>
    <name type="common">Brown rot fungus</name>
    <dbReference type="NCBI Taxonomy" id="2126942"/>
    <lineage>
        <taxon>Eukaryota</taxon>
        <taxon>Fungi</taxon>
        <taxon>Dikarya</taxon>
        <taxon>Basidiomycota</taxon>
        <taxon>Agaricomycotina</taxon>
        <taxon>Agaricomycetes</taxon>
        <taxon>Polyporales</taxon>
        <taxon>Fomitopsis</taxon>
    </lineage>
</organism>
<dbReference type="Proteomes" id="UP000015241">
    <property type="component" value="Unassembled WGS sequence"/>
</dbReference>
<keyword evidence="3" id="KW-1185">Reference proteome</keyword>
<dbReference type="Gene3D" id="3.30.710.10">
    <property type="entry name" value="Potassium Channel Kv1.1, Chain A"/>
    <property type="match status" value="1"/>
</dbReference>
<dbReference type="EMBL" id="KE504144">
    <property type="protein sequence ID" value="EPT01155.1"/>
    <property type="molecule type" value="Genomic_DNA"/>
</dbReference>
<accession>S8FSI2</accession>
<dbReference type="eggNOG" id="ENOG502SS61">
    <property type="taxonomic scope" value="Eukaryota"/>
</dbReference>
<dbReference type="OrthoDB" id="3893071at2759"/>
<dbReference type="InParanoid" id="S8FSI2"/>
<dbReference type="HOGENOM" id="CLU_033082_3_1_1"/>
<evidence type="ECO:0000313" key="2">
    <source>
        <dbReference type="EMBL" id="EPT01155.1"/>
    </source>
</evidence>